<evidence type="ECO:0000313" key="3">
    <source>
        <dbReference type="Proteomes" id="UP000310158"/>
    </source>
</evidence>
<dbReference type="AlphaFoldDB" id="A0A4S4LED9"/>
<dbReference type="EMBL" id="SGPL01000621">
    <property type="protein sequence ID" value="THH09551.1"/>
    <property type="molecule type" value="Genomic_DNA"/>
</dbReference>
<protein>
    <submittedName>
        <fullName evidence="2">Uncharacterized protein</fullName>
    </submittedName>
</protein>
<sequence>MPVGRQHLSGMTSKRSRPPQQLRVDPFDLLSDLTGAVNYRHPIIAGSMMSQPELEVTYREGRLRGRSHREEHQAVPVKMFTSIIIDYMYDMAVAISTGGDAVRAGLRE</sequence>
<keyword evidence="3" id="KW-1185">Reference proteome</keyword>
<name>A0A4S4LED9_9AGAM</name>
<feature type="region of interest" description="Disordered" evidence="1">
    <location>
        <begin position="1"/>
        <end position="22"/>
    </location>
</feature>
<reference evidence="2 3" key="1">
    <citation type="submission" date="2019-02" db="EMBL/GenBank/DDBJ databases">
        <title>Genome sequencing of the rare red list fungi Bondarzewia mesenterica.</title>
        <authorList>
            <person name="Buettner E."/>
            <person name="Kellner H."/>
        </authorList>
    </citation>
    <scope>NUCLEOTIDE SEQUENCE [LARGE SCALE GENOMIC DNA]</scope>
    <source>
        <strain evidence="2 3">DSM 108281</strain>
    </source>
</reference>
<evidence type="ECO:0000313" key="2">
    <source>
        <dbReference type="EMBL" id="THH09551.1"/>
    </source>
</evidence>
<comment type="caution">
    <text evidence="2">The sequence shown here is derived from an EMBL/GenBank/DDBJ whole genome shotgun (WGS) entry which is preliminary data.</text>
</comment>
<gene>
    <name evidence="2" type="ORF">EW146_g8651</name>
</gene>
<dbReference type="Proteomes" id="UP000310158">
    <property type="component" value="Unassembled WGS sequence"/>
</dbReference>
<proteinExistence type="predicted"/>
<accession>A0A4S4LED9</accession>
<organism evidence="2 3">
    <name type="scientific">Bondarzewia mesenterica</name>
    <dbReference type="NCBI Taxonomy" id="1095465"/>
    <lineage>
        <taxon>Eukaryota</taxon>
        <taxon>Fungi</taxon>
        <taxon>Dikarya</taxon>
        <taxon>Basidiomycota</taxon>
        <taxon>Agaricomycotina</taxon>
        <taxon>Agaricomycetes</taxon>
        <taxon>Russulales</taxon>
        <taxon>Bondarzewiaceae</taxon>
        <taxon>Bondarzewia</taxon>
    </lineage>
</organism>
<evidence type="ECO:0000256" key="1">
    <source>
        <dbReference type="SAM" id="MobiDB-lite"/>
    </source>
</evidence>